<dbReference type="EMBL" id="JAESVA010000013">
    <property type="protein sequence ID" value="MCB8883451.1"/>
    <property type="molecule type" value="Genomic_DNA"/>
</dbReference>
<dbReference type="InterPro" id="IPR000286">
    <property type="entry name" value="HDACs"/>
</dbReference>
<dbReference type="GO" id="GO:0004407">
    <property type="term" value="F:histone deacetylase activity"/>
    <property type="evidence" value="ECO:0007669"/>
    <property type="project" value="TreeGrafter"/>
</dbReference>
<dbReference type="Pfam" id="PF00850">
    <property type="entry name" value="Hist_deacetyl"/>
    <property type="match status" value="1"/>
</dbReference>
<accession>A0A963Z6K6</accession>
<proteinExistence type="inferred from homology"/>
<protein>
    <submittedName>
        <fullName evidence="3">Class II histone deacetylase</fullName>
    </submittedName>
</protein>
<dbReference type="PANTHER" id="PTHR10625">
    <property type="entry name" value="HISTONE DEACETYLASE HDAC1-RELATED"/>
    <property type="match status" value="1"/>
</dbReference>
<dbReference type="RefSeq" id="WP_227310105.1">
    <property type="nucleotide sequence ID" value="NZ_JAESVA010000013.1"/>
</dbReference>
<comment type="caution">
    <text evidence="3">The sequence shown here is derived from an EMBL/GenBank/DDBJ whole genome shotgun (WGS) entry which is preliminary data.</text>
</comment>
<dbReference type="AlphaFoldDB" id="A0A963Z6K6"/>
<reference evidence="3 4" key="1">
    <citation type="journal article" date="2021" name="Microorganisms">
        <title>Acidisoma silvae sp. nov. and Acidisomacellulosilytica sp. nov., Two Acidophilic Bacteria Isolated from Decaying Wood, Hydrolyzing Cellulose and Producing Poly-3-hydroxybutyrate.</title>
        <authorList>
            <person name="Mieszkin S."/>
            <person name="Pouder E."/>
            <person name="Uroz S."/>
            <person name="Simon-Colin C."/>
            <person name="Alain K."/>
        </authorList>
    </citation>
    <scope>NUCLEOTIDE SEQUENCE [LARGE SCALE GENOMIC DNA]</scope>
    <source>
        <strain evidence="3 4">HW T5.17</strain>
    </source>
</reference>
<dbReference type="PRINTS" id="PR01270">
    <property type="entry name" value="HDASUPER"/>
</dbReference>
<evidence type="ECO:0000259" key="2">
    <source>
        <dbReference type="Pfam" id="PF00850"/>
    </source>
</evidence>
<evidence type="ECO:0000256" key="1">
    <source>
        <dbReference type="ARBA" id="ARBA00005947"/>
    </source>
</evidence>
<dbReference type="SUPFAM" id="SSF52768">
    <property type="entry name" value="Arginase/deacetylase"/>
    <property type="match status" value="1"/>
</dbReference>
<dbReference type="InterPro" id="IPR037138">
    <property type="entry name" value="His_deacetylse_dom_sf"/>
</dbReference>
<dbReference type="InterPro" id="IPR023696">
    <property type="entry name" value="Ureohydrolase_dom_sf"/>
</dbReference>
<organism evidence="3 4">
    <name type="scientific">Acidisoma cellulosilyticum</name>
    <dbReference type="NCBI Taxonomy" id="2802395"/>
    <lineage>
        <taxon>Bacteria</taxon>
        <taxon>Pseudomonadati</taxon>
        <taxon>Pseudomonadota</taxon>
        <taxon>Alphaproteobacteria</taxon>
        <taxon>Acetobacterales</taxon>
        <taxon>Acidocellaceae</taxon>
        <taxon>Acidisoma</taxon>
    </lineage>
</organism>
<gene>
    <name evidence="3" type="ORF">ACELLULO517_24600</name>
</gene>
<feature type="domain" description="Histone deacetylase" evidence="2">
    <location>
        <begin position="36"/>
        <end position="325"/>
    </location>
</feature>
<dbReference type="CDD" id="cd09996">
    <property type="entry name" value="HDAC_classII_1"/>
    <property type="match status" value="1"/>
</dbReference>
<evidence type="ECO:0000313" key="3">
    <source>
        <dbReference type="EMBL" id="MCB8883451.1"/>
    </source>
</evidence>
<dbReference type="GO" id="GO:0040029">
    <property type="term" value="P:epigenetic regulation of gene expression"/>
    <property type="evidence" value="ECO:0007669"/>
    <property type="project" value="TreeGrafter"/>
</dbReference>
<name>A0A963Z6K6_9PROT</name>
<dbReference type="PANTHER" id="PTHR10625:SF31">
    <property type="entry name" value="HISTONE DEACETYLASE DOMAIN-CONTAINING PROTEIN"/>
    <property type="match status" value="1"/>
</dbReference>
<dbReference type="InterPro" id="IPR023801">
    <property type="entry name" value="His_deacetylse_dom"/>
</dbReference>
<sequence>MAKKIGFVWHERYMWHMTGFAAGSMPAGGFLEPDIHIENPAAKRRMRNLLDVTGVLDHLTTIKPRAATEEEVLRIHTPGYIERVKAMSASGFGDGGELAPIGKDSWEIALLSAGGCIEAADKVWTRELDQAYALVRPPGHHAERDRGRGFCLLANVPIAIEHLRRTYGVKRIATVDWDVHHGNGAQAIYYDDPGVLTISLHQDRNYPRESGAIGERGEGAGFGANINIPLPAGSGHGAYIAAFDRVVLPALAQYKPEMIIVPSGFDGCAMDPLGRQMLVTDTYREMTQRMVQAADELCGGRLMLSHEGGYSPAYAPWCGLAVMETLAELPATPDPFVHFHTMGGQELQPWQAAILDEVAALIPEIPG</sequence>
<evidence type="ECO:0000313" key="4">
    <source>
        <dbReference type="Proteomes" id="UP000721844"/>
    </source>
</evidence>
<comment type="similarity">
    <text evidence="1">Belongs to the histone deacetylase family.</text>
</comment>
<dbReference type="Gene3D" id="3.40.800.20">
    <property type="entry name" value="Histone deacetylase domain"/>
    <property type="match status" value="1"/>
</dbReference>
<dbReference type="Proteomes" id="UP000721844">
    <property type="component" value="Unassembled WGS sequence"/>
</dbReference>
<keyword evidence="4" id="KW-1185">Reference proteome</keyword>
<dbReference type="GO" id="GO:0005737">
    <property type="term" value="C:cytoplasm"/>
    <property type="evidence" value="ECO:0007669"/>
    <property type="project" value="TreeGrafter"/>
</dbReference>